<proteinExistence type="predicted"/>
<evidence type="ECO:0000313" key="1">
    <source>
        <dbReference type="EMBL" id="GAA2654011.1"/>
    </source>
</evidence>
<protein>
    <submittedName>
        <fullName evidence="1">Uncharacterized protein</fullName>
    </submittedName>
</protein>
<keyword evidence="2" id="KW-1185">Reference proteome</keyword>
<comment type="caution">
    <text evidence="1">The sequence shown here is derived from an EMBL/GenBank/DDBJ whole genome shotgun (WGS) entry which is preliminary data.</text>
</comment>
<dbReference type="Proteomes" id="UP001500994">
    <property type="component" value="Unassembled WGS sequence"/>
</dbReference>
<evidence type="ECO:0000313" key="2">
    <source>
        <dbReference type="Proteomes" id="UP001500994"/>
    </source>
</evidence>
<reference evidence="1 2" key="1">
    <citation type="journal article" date="2019" name="Int. J. Syst. Evol. Microbiol.">
        <title>The Global Catalogue of Microorganisms (GCM) 10K type strain sequencing project: providing services to taxonomists for standard genome sequencing and annotation.</title>
        <authorList>
            <consortium name="The Broad Institute Genomics Platform"/>
            <consortium name="The Broad Institute Genome Sequencing Center for Infectious Disease"/>
            <person name="Wu L."/>
            <person name="Ma J."/>
        </authorList>
    </citation>
    <scope>NUCLEOTIDE SEQUENCE [LARGE SCALE GENOMIC DNA]</scope>
    <source>
        <strain evidence="1 2">JCM 16374</strain>
    </source>
</reference>
<sequence>MSAINRWRGSGSDEAAAFRTFMQVSLLAPGNGDYVRSAAAPRLPHEYPRMAPRPPHPPSHYRCSLLGIRHSTLQV</sequence>
<dbReference type="EMBL" id="BAAARK010000004">
    <property type="protein sequence ID" value="GAA2654011.1"/>
    <property type="molecule type" value="Genomic_DNA"/>
</dbReference>
<accession>A0ABN3RN92</accession>
<name>A0ABN3RN92_9ACTN</name>
<gene>
    <name evidence="1" type="ORF">GCM10009864_18800</name>
</gene>
<organism evidence="1 2">
    <name type="scientific">Streptomyces lunalinharesii</name>
    <dbReference type="NCBI Taxonomy" id="333384"/>
    <lineage>
        <taxon>Bacteria</taxon>
        <taxon>Bacillati</taxon>
        <taxon>Actinomycetota</taxon>
        <taxon>Actinomycetes</taxon>
        <taxon>Kitasatosporales</taxon>
        <taxon>Streptomycetaceae</taxon>
        <taxon>Streptomyces</taxon>
    </lineage>
</organism>